<evidence type="ECO:0000256" key="1">
    <source>
        <dbReference type="ARBA" id="ARBA00022490"/>
    </source>
</evidence>
<dbReference type="PANTHER" id="PTHR43616:SF5">
    <property type="entry name" value="GLYCEROL DEHYDROGENASE 1"/>
    <property type="match status" value="1"/>
</dbReference>
<dbReference type="GO" id="GO:0046872">
    <property type="term" value="F:metal ion binding"/>
    <property type="evidence" value="ECO:0007669"/>
    <property type="project" value="UniProtKB-KW"/>
</dbReference>
<evidence type="ECO:0000256" key="7">
    <source>
        <dbReference type="ARBA" id="ARBA00023098"/>
    </source>
</evidence>
<keyword evidence="4" id="KW-0521">NADP</keyword>
<dbReference type="EMBL" id="VOGB01000005">
    <property type="protein sequence ID" value="MQM73466.1"/>
    <property type="molecule type" value="Genomic_DNA"/>
</dbReference>
<organism evidence="10 11">
    <name type="scientific">Candidatus Pseudoramibacter fermentans</name>
    <dbReference type="NCBI Taxonomy" id="2594427"/>
    <lineage>
        <taxon>Bacteria</taxon>
        <taxon>Bacillati</taxon>
        <taxon>Bacillota</taxon>
        <taxon>Clostridia</taxon>
        <taxon>Eubacteriales</taxon>
        <taxon>Eubacteriaceae</taxon>
        <taxon>Pseudoramibacter</taxon>
    </lineage>
</organism>
<evidence type="ECO:0000256" key="5">
    <source>
        <dbReference type="ARBA" id="ARBA00023002"/>
    </source>
</evidence>
<dbReference type="SUPFAM" id="SSF56796">
    <property type="entry name" value="Dehydroquinate synthase-like"/>
    <property type="match status" value="1"/>
</dbReference>
<dbReference type="InterPro" id="IPR016205">
    <property type="entry name" value="Glycerol_DH"/>
</dbReference>
<sequence>MDEILNLDLNDMAQTEFDCSCGRHHNFSIHDVAIGSGTINKLPEIAAPFKEGQILMVYDNNTYEAAGKQAHQIMVDAGFNVKELLFDRGDDILIPDESVVGRILQELSGPTPEDTRLIVGVGSGSINDSCKYVSFHCHLPYIIVGTAPSMDGYVSDGAPLMSAGRKISYPAHLAYGVIGDTNIMKDAPQELIAAGFGDVVGKITALADWDLAVKVKGDYRCDTCVTLVQRALDKCFSKSNLLPQRDEEAIKYLIEALTLTGVAMALIRISRPASGAEHMLSHYWEMDYVDRGLNPIHHGTQVGVATPVIARFFEELADILPEGTGELCPRHEEIEKLLRDGGAPVSPKEIGISRELFHNSLLKGYTVRPRYSVMEFAKEHGRLEEIADKITAELYD</sequence>
<evidence type="ECO:0000256" key="3">
    <source>
        <dbReference type="ARBA" id="ARBA00022723"/>
    </source>
</evidence>
<keyword evidence="8" id="KW-0594">Phospholipid biosynthesis</keyword>
<dbReference type="Gene3D" id="3.40.50.1970">
    <property type="match status" value="1"/>
</dbReference>
<dbReference type="InterPro" id="IPR032837">
    <property type="entry name" value="G1PDH"/>
</dbReference>
<dbReference type="AlphaFoldDB" id="A0A6L5GUF1"/>
<keyword evidence="7" id="KW-0443">Lipid metabolism</keyword>
<keyword evidence="5" id="KW-0560">Oxidoreductase</keyword>
<evidence type="ECO:0000256" key="9">
    <source>
        <dbReference type="ARBA" id="ARBA00023264"/>
    </source>
</evidence>
<keyword evidence="2" id="KW-0444">Lipid biosynthesis</keyword>
<keyword evidence="9" id="KW-1208">Phospholipid metabolism</keyword>
<dbReference type="Pfam" id="PF13685">
    <property type="entry name" value="Fe-ADH_2"/>
    <property type="match status" value="1"/>
</dbReference>
<protein>
    <submittedName>
        <fullName evidence="10">Sn-glycerol-1-phosphate dehydrogenase</fullName>
    </submittedName>
</protein>
<dbReference type="GO" id="GO:0016614">
    <property type="term" value="F:oxidoreductase activity, acting on CH-OH group of donors"/>
    <property type="evidence" value="ECO:0007669"/>
    <property type="project" value="InterPro"/>
</dbReference>
<comment type="caution">
    <text evidence="10">The sequence shown here is derived from an EMBL/GenBank/DDBJ whole genome shotgun (WGS) entry which is preliminary data.</text>
</comment>
<reference evidence="10" key="1">
    <citation type="journal article" date="2020" name="Appl. Environ. Microbiol.">
        <title>Medium-Chain Fatty Acid Synthesis by 'Candidatus Weimeria bifida' gen. nov., sp. nov., and 'Candidatus Pseudoramibacter fermentans' sp. nov.</title>
        <authorList>
            <person name="Scarborough M.J."/>
            <person name="Myers K.S."/>
            <person name="Donohue T.J."/>
            <person name="Noguera D.R."/>
        </authorList>
    </citation>
    <scope>NUCLEOTIDE SEQUENCE</scope>
    <source>
        <strain evidence="10">EUB1.1</strain>
    </source>
</reference>
<proteinExistence type="predicted"/>
<dbReference type="GO" id="GO:0008654">
    <property type="term" value="P:phospholipid biosynthetic process"/>
    <property type="evidence" value="ECO:0007669"/>
    <property type="project" value="UniProtKB-KW"/>
</dbReference>
<evidence type="ECO:0000256" key="4">
    <source>
        <dbReference type="ARBA" id="ARBA00022857"/>
    </source>
</evidence>
<keyword evidence="1" id="KW-0963">Cytoplasm</keyword>
<dbReference type="Proteomes" id="UP000473648">
    <property type="component" value="Unassembled WGS sequence"/>
</dbReference>
<evidence type="ECO:0000256" key="2">
    <source>
        <dbReference type="ARBA" id="ARBA00022516"/>
    </source>
</evidence>
<keyword evidence="6" id="KW-0520">NAD</keyword>
<dbReference type="PANTHER" id="PTHR43616">
    <property type="entry name" value="GLYCEROL DEHYDROGENASE"/>
    <property type="match status" value="1"/>
</dbReference>
<evidence type="ECO:0000313" key="10">
    <source>
        <dbReference type="EMBL" id="MQM73466.1"/>
    </source>
</evidence>
<name>A0A6L5GUF1_9FIRM</name>
<keyword evidence="11" id="KW-1185">Reference proteome</keyword>
<evidence type="ECO:0000313" key="11">
    <source>
        <dbReference type="Proteomes" id="UP000473648"/>
    </source>
</evidence>
<keyword evidence="3" id="KW-0479">Metal-binding</keyword>
<evidence type="ECO:0000256" key="6">
    <source>
        <dbReference type="ARBA" id="ARBA00023027"/>
    </source>
</evidence>
<dbReference type="CDD" id="cd08175">
    <property type="entry name" value="G1PDH"/>
    <property type="match status" value="1"/>
</dbReference>
<dbReference type="Gene3D" id="1.20.1090.10">
    <property type="entry name" value="Dehydroquinate synthase-like - alpha domain"/>
    <property type="match status" value="1"/>
</dbReference>
<gene>
    <name evidence="10" type="ORF">FRC53_08665</name>
</gene>
<accession>A0A6L5GUF1</accession>
<evidence type="ECO:0000256" key="8">
    <source>
        <dbReference type="ARBA" id="ARBA00023209"/>
    </source>
</evidence>